<dbReference type="InterPro" id="IPR021773">
    <property type="entry name" value="TPC11"/>
</dbReference>
<reference evidence="3" key="1">
    <citation type="journal article" date="2019" name="Science">
        <title>Mutation of a bHLH transcription factor allowed almond domestication.</title>
        <authorList>
            <person name="Sanchez-Perez R."/>
            <person name="Pavan S."/>
            <person name="Mazzeo R."/>
            <person name="Moldovan C."/>
            <person name="Aiese Cigliano R."/>
            <person name="Del Cueto J."/>
            <person name="Ricciardi F."/>
            <person name="Lotti C."/>
            <person name="Ricciardi L."/>
            <person name="Dicenta F."/>
            <person name="Lopez-Marques R.L."/>
            <person name="Lindberg Moller B."/>
        </authorList>
    </citation>
    <scope>NUCLEOTIDE SEQUENCE</scope>
</reference>
<feature type="compositionally biased region" description="Pro residues" evidence="1">
    <location>
        <begin position="111"/>
        <end position="126"/>
    </location>
</feature>
<evidence type="ECO:0000313" key="3">
    <source>
        <dbReference type="EMBL" id="BBH08125.1"/>
    </source>
</evidence>
<name>A0A4Y1RVY9_PRUDU</name>
<evidence type="ECO:0000256" key="1">
    <source>
        <dbReference type="SAM" id="MobiDB-lite"/>
    </source>
</evidence>
<feature type="domain" description="Trafficking protein particle complex subunit 11" evidence="2">
    <location>
        <begin position="274"/>
        <end position="376"/>
    </location>
</feature>
<dbReference type="PANTHER" id="PTHR14374:SF0">
    <property type="entry name" value="TRAFFICKING PROTEIN PARTICLE COMPLEX SUBUNIT 11"/>
    <property type="match status" value="1"/>
</dbReference>
<sequence length="380" mass="42805">MVTERKEKKTTTKKERKTKSKTMEEYPEEMRSPPVSLVSVVGCSELHTSISTYLHSLDPPINTLALPDLSKASLLLTPKPTTTPTSDSTAPPPAGILKREWLLKHRTKVPPSSPPSSPPIGFPATPPSGFNSAPNSIISSPPTRQKHQADEISEDQMVAVRKRADVDAKYLLTFYQNPDGDGDGSQLKGSLYRLGSVFVELASKYYRDEGRRIKARIERKSSNPPELNIRYSFKVAVYAEFRRDWAEALRFYEDAYHTLRELIAGTSNRVSIQRLVEIKTVAEQLHFKISTLLLHGGKIIEAVAWFRQHNASYRKLVGAPEAIFLHWEWMSRQFLVFAELVETSSAAIQSISPLPMGTADRPLTEWEFQPAHYYQASLPL</sequence>
<feature type="compositionally biased region" description="Basic and acidic residues" evidence="1">
    <location>
        <begin position="1"/>
        <end position="13"/>
    </location>
</feature>
<feature type="compositionally biased region" description="Low complexity" evidence="1">
    <location>
        <begin position="75"/>
        <end position="89"/>
    </location>
</feature>
<protein>
    <recommendedName>
        <fullName evidence="2">Trafficking protein particle complex subunit 11 domain-containing protein</fullName>
    </recommendedName>
</protein>
<feature type="region of interest" description="Disordered" evidence="1">
    <location>
        <begin position="1"/>
        <end position="35"/>
    </location>
</feature>
<feature type="compositionally biased region" description="Basic and acidic residues" evidence="1">
    <location>
        <begin position="21"/>
        <end position="31"/>
    </location>
</feature>
<evidence type="ECO:0000259" key="2">
    <source>
        <dbReference type="Pfam" id="PF11817"/>
    </source>
</evidence>
<dbReference type="EMBL" id="AP019303">
    <property type="protein sequence ID" value="BBH08125.1"/>
    <property type="molecule type" value="Genomic_DNA"/>
</dbReference>
<proteinExistence type="predicted"/>
<organism evidence="3">
    <name type="scientific">Prunus dulcis</name>
    <name type="common">Almond</name>
    <name type="synonym">Amygdalus dulcis</name>
    <dbReference type="NCBI Taxonomy" id="3755"/>
    <lineage>
        <taxon>Eukaryota</taxon>
        <taxon>Viridiplantae</taxon>
        <taxon>Streptophyta</taxon>
        <taxon>Embryophyta</taxon>
        <taxon>Tracheophyta</taxon>
        <taxon>Spermatophyta</taxon>
        <taxon>Magnoliopsida</taxon>
        <taxon>eudicotyledons</taxon>
        <taxon>Gunneridae</taxon>
        <taxon>Pentapetalae</taxon>
        <taxon>rosids</taxon>
        <taxon>fabids</taxon>
        <taxon>Rosales</taxon>
        <taxon>Rosaceae</taxon>
        <taxon>Amygdaloideae</taxon>
        <taxon>Amygdaleae</taxon>
        <taxon>Prunus</taxon>
    </lineage>
</organism>
<accession>A0A4Y1RVY9</accession>
<dbReference type="PANTHER" id="PTHR14374">
    <property type="entry name" value="FOIE GRAS"/>
    <property type="match status" value="1"/>
</dbReference>
<gene>
    <name evidence="3" type="ORF">Prudu_020235</name>
</gene>
<dbReference type="Pfam" id="PF11817">
    <property type="entry name" value="Foie-gras_1"/>
    <property type="match status" value="1"/>
</dbReference>
<feature type="region of interest" description="Disordered" evidence="1">
    <location>
        <begin position="75"/>
        <end position="94"/>
    </location>
</feature>
<feature type="region of interest" description="Disordered" evidence="1">
    <location>
        <begin position="107"/>
        <end position="127"/>
    </location>
</feature>
<dbReference type="AlphaFoldDB" id="A0A4Y1RVY9"/>